<dbReference type="Gene3D" id="3.30.300.30">
    <property type="match status" value="1"/>
</dbReference>
<evidence type="ECO:0000256" key="5">
    <source>
        <dbReference type="ARBA" id="ARBA00022598"/>
    </source>
</evidence>
<evidence type="ECO:0000259" key="18">
    <source>
        <dbReference type="Pfam" id="PF00501"/>
    </source>
</evidence>
<keyword evidence="5" id="KW-0436">Ligase</keyword>
<keyword evidence="6 17" id="KW-0812">Transmembrane</keyword>
<accession>A0A1I8NPD3</accession>
<evidence type="ECO:0000256" key="7">
    <source>
        <dbReference type="ARBA" id="ARBA00022741"/>
    </source>
</evidence>
<dbReference type="EnsemblMetazoa" id="SCAU000859-RB">
    <property type="protein sequence ID" value="SCAU000859-PB"/>
    <property type="gene ID" value="SCAU000859"/>
</dbReference>
<evidence type="ECO:0000256" key="13">
    <source>
        <dbReference type="ARBA" id="ARBA00036527"/>
    </source>
</evidence>
<evidence type="ECO:0000256" key="1">
    <source>
        <dbReference type="ARBA" id="ARBA00004651"/>
    </source>
</evidence>
<evidence type="ECO:0000256" key="16">
    <source>
        <dbReference type="SAM" id="MobiDB-lite"/>
    </source>
</evidence>
<keyword evidence="4" id="KW-1003">Cell membrane</keyword>
<dbReference type="FunFam" id="3.40.50.12780:FF:000005">
    <property type="entry name" value="Solute carrier family 27 member 6"/>
    <property type="match status" value="1"/>
</dbReference>
<dbReference type="EC" id="6.2.1.3" evidence="12"/>
<evidence type="ECO:0000256" key="10">
    <source>
        <dbReference type="ARBA" id="ARBA00023136"/>
    </source>
</evidence>
<dbReference type="GO" id="GO:0044539">
    <property type="term" value="P:long-chain fatty acid import into cell"/>
    <property type="evidence" value="ECO:0007669"/>
    <property type="project" value="TreeGrafter"/>
</dbReference>
<dbReference type="STRING" id="35570.A0A1I8NPD3"/>
<protein>
    <recommendedName>
        <fullName evidence="12">long-chain-fatty-acid--CoA ligase</fullName>
        <ecNumber evidence="12">6.2.1.3</ecNumber>
    </recommendedName>
    <alternativeName>
        <fullName evidence="14">Long-chain-fatty-acid--CoA ligase</fullName>
    </alternativeName>
</protein>
<dbReference type="VEuPathDB" id="VectorBase:SCAU000859"/>
<feature type="transmembrane region" description="Helical" evidence="17">
    <location>
        <begin position="98"/>
        <end position="119"/>
    </location>
</feature>
<gene>
    <name evidence="19" type="primary">106083309</name>
</gene>
<dbReference type="InterPro" id="IPR020845">
    <property type="entry name" value="AMP-binding_CS"/>
</dbReference>
<dbReference type="PROSITE" id="PS00455">
    <property type="entry name" value="AMP_BINDING"/>
    <property type="match status" value="1"/>
</dbReference>
<dbReference type="Gene3D" id="3.40.50.12780">
    <property type="entry name" value="N-terminal domain of ligase-like"/>
    <property type="match status" value="1"/>
</dbReference>
<dbReference type="GO" id="GO:0004467">
    <property type="term" value="F:long-chain fatty acid-CoA ligase activity"/>
    <property type="evidence" value="ECO:0007669"/>
    <property type="project" value="UniProtKB-EC"/>
</dbReference>
<feature type="domain" description="AMP-dependent synthetase/ligase" evidence="18">
    <location>
        <begin position="157"/>
        <end position="505"/>
    </location>
</feature>
<comment type="similarity">
    <text evidence="2">Belongs to the ATP-dependent AMP-binding enzyme family.</text>
</comment>
<keyword evidence="8" id="KW-0443">Lipid metabolism</keyword>
<evidence type="ECO:0000256" key="8">
    <source>
        <dbReference type="ARBA" id="ARBA00022832"/>
    </source>
</evidence>
<comment type="subcellular location">
    <subcellularLocation>
        <location evidence="1">Cell membrane</location>
        <topology evidence="1">Multi-pass membrane protein</topology>
    </subcellularLocation>
</comment>
<dbReference type="GO" id="GO:0005886">
    <property type="term" value="C:plasma membrane"/>
    <property type="evidence" value="ECO:0007669"/>
    <property type="project" value="UniProtKB-SubCell"/>
</dbReference>
<evidence type="ECO:0000313" key="19">
    <source>
        <dbReference type="EnsemblMetazoa" id="SCAU000859-PA"/>
    </source>
</evidence>
<dbReference type="AlphaFoldDB" id="A0A1I8NPD3"/>
<keyword evidence="7" id="KW-0547">Nucleotide-binding</keyword>
<dbReference type="PANTHER" id="PTHR43107:SF21">
    <property type="entry name" value="FATTY ACID TRANSPORT PROTEIN 1, ISOFORM F-RELATED"/>
    <property type="match status" value="1"/>
</dbReference>
<keyword evidence="9 17" id="KW-1133">Transmembrane helix</keyword>
<comment type="catalytic activity">
    <reaction evidence="13">
        <text>a very long-chain fatty acid + ATP + CoA = a very long-chain fatty acyl-CoA + AMP + diphosphate</text>
        <dbReference type="Rhea" id="RHEA:54536"/>
        <dbReference type="ChEBI" id="CHEBI:30616"/>
        <dbReference type="ChEBI" id="CHEBI:33019"/>
        <dbReference type="ChEBI" id="CHEBI:57287"/>
        <dbReference type="ChEBI" id="CHEBI:58950"/>
        <dbReference type="ChEBI" id="CHEBI:138261"/>
        <dbReference type="ChEBI" id="CHEBI:456215"/>
    </reaction>
    <physiologicalReaction direction="left-to-right" evidence="13">
        <dbReference type="Rhea" id="RHEA:54537"/>
    </physiologicalReaction>
</comment>
<comment type="catalytic activity">
    <reaction evidence="11">
        <text>a long-chain fatty acid + ATP + CoA = a long-chain fatty acyl-CoA + AMP + diphosphate</text>
        <dbReference type="Rhea" id="RHEA:15421"/>
        <dbReference type="ChEBI" id="CHEBI:30616"/>
        <dbReference type="ChEBI" id="CHEBI:33019"/>
        <dbReference type="ChEBI" id="CHEBI:57287"/>
        <dbReference type="ChEBI" id="CHEBI:57560"/>
        <dbReference type="ChEBI" id="CHEBI:83139"/>
        <dbReference type="ChEBI" id="CHEBI:456215"/>
        <dbReference type="EC" id="6.2.1.3"/>
    </reaction>
    <physiologicalReaction direction="left-to-right" evidence="11">
        <dbReference type="Rhea" id="RHEA:15422"/>
    </physiologicalReaction>
</comment>
<evidence type="ECO:0000256" key="9">
    <source>
        <dbReference type="ARBA" id="ARBA00022989"/>
    </source>
</evidence>
<dbReference type="GO" id="GO:0005789">
    <property type="term" value="C:endoplasmic reticulum membrane"/>
    <property type="evidence" value="ECO:0007669"/>
    <property type="project" value="TreeGrafter"/>
</dbReference>
<sequence length="718" mass="79767">MSSNENTVEVVEHGQQPPTQINGGGSSGIDNKNSSSVVIDIDAKRNGIADNDNTTKDADTYDRGSSVFLRVVCWTVCLGIILTAIVLIWYYMGWTFGLPALFVALLVILLTKPGWRWFYIAGATAKRDFTAVFAYIKLLTLIKKYEKKNMTIADIFHMNVSKFPDKTVIVSETQSWTYRQLNEFSNRIANVFHSHGYKKGDVVALLLENRAEFVGTWLGLSKIGVITPLINTNLRGPSLLHSITVAKCNAFIYGEGFTEAVEFILKDLPSNVALYQFNNAPNTPVSGNAKDLTTLLETAAKDKLPASAERPSHHDKLVYIYTSGTTGLPKAAVISHSRYLFIAAGIHFTLRFQQKDIFYTPLPLYHTAGGIMSMGQGLLFGSTVAIRKKFSASGYFADCVKFNATVAHYIGEMARYILATPPSENDRKHRVRLVFGNGLRPQIWPQFVERFNIPNVGEFYGATEGNANIMNNDNTVGAIGFVSRILPKIYPISIIRADPDTGEPIRGPDGLCQLCKPNEPGVFIGKIIKGNPSREFLGYVDEKASAKKVVRDVFKKGDMAFISGDLLVADEKGYLYFKDRTGDTFRWKGENVSTSEVEAQVSNVAGYKDTVVYGVTIPNTEGRAGMAAIYDPERQVDLDKFSDNLAKVLPTYARPLILRFLTKVDLTGTFKLRKVDLQKEGFDPNVISDALFYQTAKGKYEPLTKDIYAKINNNEMRF</sequence>
<evidence type="ECO:0000256" key="17">
    <source>
        <dbReference type="SAM" id="Phobius"/>
    </source>
</evidence>
<dbReference type="GO" id="GO:0000166">
    <property type="term" value="F:nucleotide binding"/>
    <property type="evidence" value="ECO:0007669"/>
    <property type="project" value="UniProtKB-KW"/>
</dbReference>
<feature type="region of interest" description="Disordered" evidence="16">
    <location>
        <begin position="1"/>
        <end position="31"/>
    </location>
</feature>
<evidence type="ECO:0000256" key="2">
    <source>
        <dbReference type="ARBA" id="ARBA00006432"/>
    </source>
</evidence>
<dbReference type="Pfam" id="PF00501">
    <property type="entry name" value="AMP-binding"/>
    <property type="match status" value="1"/>
</dbReference>
<evidence type="ECO:0000256" key="14">
    <source>
        <dbReference type="ARBA" id="ARBA00041297"/>
    </source>
</evidence>
<dbReference type="FunFam" id="3.30.300.30:FF:000002">
    <property type="entry name" value="Long-chain fatty acid transport protein 1"/>
    <property type="match status" value="1"/>
</dbReference>
<comment type="catalytic activity">
    <reaction evidence="15">
        <text>tetracosanoate + ATP + CoA = tetracosanoyl-CoA + AMP + diphosphate</text>
        <dbReference type="Rhea" id="RHEA:33639"/>
        <dbReference type="ChEBI" id="CHEBI:30616"/>
        <dbReference type="ChEBI" id="CHEBI:31014"/>
        <dbReference type="ChEBI" id="CHEBI:33019"/>
        <dbReference type="ChEBI" id="CHEBI:57287"/>
        <dbReference type="ChEBI" id="CHEBI:65052"/>
        <dbReference type="ChEBI" id="CHEBI:456215"/>
    </reaction>
    <physiologicalReaction direction="left-to-right" evidence="15">
        <dbReference type="Rhea" id="RHEA:33640"/>
    </physiologicalReaction>
</comment>
<dbReference type="InterPro" id="IPR042099">
    <property type="entry name" value="ANL_N_sf"/>
</dbReference>
<dbReference type="KEGG" id="scac:106083309"/>
<feature type="transmembrane region" description="Helical" evidence="17">
    <location>
        <begin position="71"/>
        <end position="92"/>
    </location>
</feature>
<name>A0A1I8NPD3_STOCA</name>
<evidence type="ECO:0000256" key="11">
    <source>
        <dbReference type="ARBA" id="ARBA00024484"/>
    </source>
</evidence>
<evidence type="ECO:0000313" key="20">
    <source>
        <dbReference type="Proteomes" id="UP000095300"/>
    </source>
</evidence>
<dbReference type="Proteomes" id="UP000095300">
    <property type="component" value="Unassembled WGS sequence"/>
</dbReference>
<dbReference type="OrthoDB" id="288590at2759"/>
<dbReference type="NCBIfam" id="NF006134">
    <property type="entry name" value="PRK08279.1"/>
    <property type="match status" value="1"/>
</dbReference>
<dbReference type="PANTHER" id="PTHR43107">
    <property type="entry name" value="LONG-CHAIN FATTY ACID TRANSPORT PROTEIN"/>
    <property type="match status" value="1"/>
</dbReference>
<dbReference type="GO" id="GO:0005324">
    <property type="term" value="F:long-chain fatty acid transmembrane transporter activity"/>
    <property type="evidence" value="ECO:0007669"/>
    <property type="project" value="TreeGrafter"/>
</dbReference>
<evidence type="ECO:0000256" key="6">
    <source>
        <dbReference type="ARBA" id="ARBA00022692"/>
    </source>
</evidence>
<dbReference type="SUPFAM" id="SSF56801">
    <property type="entry name" value="Acetyl-CoA synthetase-like"/>
    <property type="match status" value="1"/>
</dbReference>
<reference evidence="20" key="1">
    <citation type="submission" date="2015-05" db="EMBL/GenBank/DDBJ databases">
        <authorList>
            <person name="Wilson R.K."/>
            <person name="Warren W.C."/>
            <person name="Olafson P."/>
        </authorList>
    </citation>
    <scope>NUCLEOTIDE SEQUENCE [LARGE SCALE GENOMIC DNA]</scope>
    <source>
        <strain evidence="20">USDA</strain>
    </source>
</reference>
<dbReference type="InterPro" id="IPR000873">
    <property type="entry name" value="AMP-dep_synth/lig_dom"/>
</dbReference>
<keyword evidence="3" id="KW-0813">Transport</keyword>
<keyword evidence="10 17" id="KW-0472">Membrane</keyword>
<proteinExistence type="inferred from homology"/>
<dbReference type="EnsemblMetazoa" id="SCAU000859-RA">
    <property type="protein sequence ID" value="SCAU000859-PA"/>
    <property type="gene ID" value="SCAU000859"/>
</dbReference>
<dbReference type="InterPro" id="IPR045851">
    <property type="entry name" value="AMP-bd_C_sf"/>
</dbReference>
<keyword evidence="20" id="KW-1185">Reference proteome</keyword>
<organism evidence="19 20">
    <name type="scientific">Stomoxys calcitrans</name>
    <name type="common">Stable fly</name>
    <name type="synonym">Conops calcitrans</name>
    <dbReference type="NCBI Taxonomy" id="35570"/>
    <lineage>
        <taxon>Eukaryota</taxon>
        <taxon>Metazoa</taxon>
        <taxon>Ecdysozoa</taxon>
        <taxon>Arthropoda</taxon>
        <taxon>Hexapoda</taxon>
        <taxon>Insecta</taxon>
        <taxon>Pterygota</taxon>
        <taxon>Neoptera</taxon>
        <taxon>Endopterygota</taxon>
        <taxon>Diptera</taxon>
        <taxon>Brachycera</taxon>
        <taxon>Muscomorpha</taxon>
        <taxon>Muscoidea</taxon>
        <taxon>Muscidae</taxon>
        <taxon>Stomoxys</taxon>
    </lineage>
</organism>
<evidence type="ECO:0000256" key="15">
    <source>
        <dbReference type="ARBA" id="ARBA00048666"/>
    </source>
</evidence>
<reference evidence="19" key="2">
    <citation type="submission" date="2020-05" db="UniProtKB">
        <authorList>
            <consortium name="EnsemblMetazoa"/>
        </authorList>
    </citation>
    <scope>IDENTIFICATION</scope>
    <source>
        <strain evidence="19">USDA</strain>
    </source>
</reference>
<keyword evidence="8" id="KW-0276">Fatty acid metabolism</keyword>
<evidence type="ECO:0000256" key="12">
    <source>
        <dbReference type="ARBA" id="ARBA00026121"/>
    </source>
</evidence>
<evidence type="ECO:0000256" key="3">
    <source>
        <dbReference type="ARBA" id="ARBA00022448"/>
    </source>
</evidence>
<evidence type="ECO:0000256" key="4">
    <source>
        <dbReference type="ARBA" id="ARBA00022475"/>
    </source>
</evidence>